<dbReference type="Proteomes" id="UP000232806">
    <property type="component" value="Chromosome"/>
</dbReference>
<dbReference type="Gene3D" id="3.30.70.20">
    <property type="match status" value="1"/>
</dbReference>
<reference evidence="3 5" key="1">
    <citation type="submission" date="2016-10" db="EMBL/GenBank/DDBJ databases">
        <title>Comparative genomics between deep and shallow subseafloor isolates.</title>
        <authorList>
            <person name="Ishii S."/>
            <person name="Miller J.R."/>
            <person name="Sutton G."/>
            <person name="Suzuki S."/>
            <person name="Methe B."/>
            <person name="Inagaki F."/>
            <person name="Imachi H."/>
        </authorList>
    </citation>
    <scope>NUCLEOTIDE SEQUENCE [LARGE SCALE GENOMIC DNA]</scope>
    <source>
        <strain evidence="3 5">MO-MB1</strain>
    </source>
</reference>
<dbReference type="PROSITE" id="PS00198">
    <property type="entry name" value="4FE4S_FER_1"/>
    <property type="match status" value="1"/>
</dbReference>
<feature type="domain" description="4Fe-4S ferredoxin-type" evidence="2">
    <location>
        <begin position="8"/>
        <end position="37"/>
    </location>
</feature>
<evidence type="ECO:0000313" key="6">
    <source>
        <dbReference type="Proteomes" id="UP000591058"/>
    </source>
</evidence>
<dbReference type="InterPro" id="IPR017896">
    <property type="entry name" value="4Fe4S_Fe-S-bd"/>
</dbReference>
<dbReference type="GeneID" id="35123616"/>
<evidence type="ECO:0000256" key="1">
    <source>
        <dbReference type="SAM" id="MobiDB-lite"/>
    </source>
</evidence>
<dbReference type="Proteomes" id="UP000591058">
    <property type="component" value="Unassembled WGS sequence"/>
</dbReference>
<dbReference type="GO" id="GO:0016491">
    <property type="term" value="F:oxidoreductase activity"/>
    <property type="evidence" value="ECO:0007669"/>
    <property type="project" value="UniProtKB-ARBA"/>
</dbReference>
<evidence type="ECO:0000313" key="3">
    <source>
        <dbReference type="EMBL" id="AUB55059.1"/>
    </source>
</evidence>
<name>A0A2H4VAE3_9EURY</name>
<dbReference type="Pfam" id="PF12838">
    <property type="entry name" value="Fer4_7"/>
    <property type="match status" value="1"/>
</dbReference>
<protein>
    <submittedName>
        <fullName evidence="4">4Fe-4S dicluster domain-containing protein</fullName>
    </submittedName>
    <submittedName>
        <fullName evidence="3">4Fe-4S ferredoxin</fullName>
    </submittedName>
</protein>
<dbReference type="EMBL" id="CP017766">
    <property type="protein sequence ID" value="AUB55059.1"/>
    <property type="molecule type" value="Genomic_DNA"/>
</dbReference>
<dbReference type="OrthoDB" id="23833at2157"/>
<evidence type="ECO:0000313" key="5">
    <source>
        <dbReference type="Proteomes" id="UP000232806"/>
    </source>
</evidence>
<feature type="domain" description="4Fe-4S ferredoxin-type" evidence="2">
    <location>
        <begin position="43"/>
        <end position="74"/>
    </location>
</feature>
<dbReference type="SUPFAM" id="SSF54862">
    <property type="entry name" value="4Fe-4S ferredoxins"/>
    <property type="match status" value="1"/>
</dbReference>
<dbReference type="EMBL" id="JABBYL010000017">
    <property type="protein sequence ID" value="NMO09244.1"/>
    <property type="molecule type" value="Genomic_DNA"/>
</dbReference>
<sequence>MTSRKKEPYPVFNELECKACERCILACRPSVLKMSEDINERGYHYAVYQGEGCTGCGDCYYTCPEPLAVEVHIPQKIRNKDQNKPTNDKGDKENIK</sequence>
<feature type="compositionally biased region" description="Basic and acidic residues" evidence="1">
    <location>
        <begin position="78"/>
        <end position="96"/>
    </location>
</feature>
<evidence type="ECO:0000259" key="2">
    <source>
        <dbReference type="PROSITE" id="PS51379"/>
    </source>
</evidence>
<feature type="region of interest" description="Disordered" evidence="1">
    <location>
        <begin position="74"/>
        <end position="96"/>
    </location>
</feature>
<evidence type="ECO:0000313" key="4">
    <source>
        <dbReference type="EMBL" id="NMO09244.1"/>
    </source>
</evidence>
<organism evidence="3 5">
    <name type="scientific">Methanobacterium subterraneum</name>
    <dbReference type="NCBI Taxonomy" id="59277"/>
    <lineage>
        <taxon>Archaea</taxon>
        <taxon>Methanobacteriati</taxon>
        <taxon>Methanobacteriota</taxon>
        <taxon>Methanomada group</taxon>
        <taxon>Methanobacteria</taxon>
        <taxon>Methanobacteriales</taxon>
        <taxon>Methanobacteriaceae</taxon>
        <taxon>Methanobacterium</taxon>
    </lineage>
</organism>
<accession>A0A2H4VAE3</accession>
<reference evidence="4 6" key="2">
    <citation type="submission" date="2020-04" db="EMBL/GenBank/DDBJ databases">
        <title>Draft genome of Methanobacterium subterraneum isolated from animal feces.</title>
        <authorList>
            <person name="Ouboter H.T."/>
            <person name="Berger S."/>
            <person name="Gungor E."/>
            <person name="Jetten M.S.M."/>
            <person name="Welte C.U."/>
        </authorList>
    </citation>
    <scope>NUCLEOTIDE SEQUENCE [LARGE SCALE GENOMIC DNA]</scope>
    <source>
        <strain evidence="4">HO_2020</strain>
    </source>
</reference>
<gene>
    <name evidence="3" type="ORF">BK007_02870</name>
    <name evidence="4" type="ORF">HG719_05245</name>
</gene>
<proteinExistence type="predicted"/>
<dbReference type="PROSITE" id="PS51379">
    <property type="entry name" value="4FE4S_FER_2"/>
    <property type="match status" value="2"/>
</dbReference>
<dbReference type="AlphaFoldDB" id="A0A2H4VAE3"/>
<dbReference type="RefSeq" id="WP_100905037.1">
    <property type="nucleotide sequence ID" value="NZ_CP017766.1"/>
</dbReference>
<dbReference type="InterPro" id="IPR017900">
    <property type="entry name" value="4Fe4S_Fe_S_CS"/>
</dbReference>